<keyword evidence="1" id="KW-0812">Transmembrane</keyword>
<feature type="transmembrane region" description="Helical" evidence="1">
    <location>
        <begin position="32"/>
        <end position="56"/>
    </location>
</feature>
<sequence>MTTEEPNPFDSPAIEQPIVRSRNMWEQIGRGSAFLVLSLSTLPLGVILWGCDFGFFEVHGISELLMIARQGLLECQEIAFEWFGFGIAASISALILIDPLRAIYRKVGFDREWQIVSWAIFVANLPTLIGLFLISSIMLYAIWSV</sequence>
<protein>
    <submittedName>
        <fullName evidence="2">Uncharacterized protein</fullName>
    </submittedName>
</protein>
<dbReference type="AlphaFoldDB" id="A0A2S8FIP6"/>
<feature type="transmembrane region" description="Helical" evidence="1">
    <location>
        <begin position="82"/>
        <end position="104"/>
    </location>
</feature>
<dbReference type="EMBL" id="PUHY01000012">
    <property type="protein sequence ID" value="PQO32065.1"/>
    <property type="molecule type" value="Genomic_DNA"/>
</dbReference>
<evidence type="ECO:0000256" key="1">
    <source>
        <dbReference type="SAM" id="Phobius"/>
    </source>
</evidence>
<organism evidence="2 3">
    <name type="scientific">Blastopirellula marina</name>
    <dbReference type="NCBI Taxonomy" id="124"/>
    <lineage>
        <taxon>Bacteria</taxon>
        <taxon>Pseudomonadati</taxon>
        <taxon>Planctomycetota</taxon>
        <taxon>Planctomycetia</taxon>
        <taxon>Pirellulales</taxon>
        <taxon>Pirellulaceae</taxon>
        <taxon>Blastopirellula</taxon>
    </lineage>
</organism>
<accession>A0A2S8FIP6</accession>
<evidence type="ECO:0000313" key="2">
    <source>
        <dbReference type="EMBL" id="PQO32065.1"/>
    </source>
</evidence>
<comment type="caution">
    <text evidence="2">The sequence shown here is derived from an EMBL/GenBank/DDBJ whole genome shotgun (WGS) entry which is preliminary data.</text>
</comment>
<evidence type="ECO:0000313" key="3">
    <source>
        <dbReference type="Proteomes" id="UP000238322"/>
    </source>
</evidence>
<proteinExistence type="predicted"/>
<dbReference type="Proteomes" id="UP000238322">
    <property type="component" value="Unassembled WGS sequence"/>
</dbReference>
<keyword evidence="1" id="KW-0472">Membrane</keyword>
<name>A0A2S8FIP6_9BACT</name>
<gene>
    <name evidence="2" type="ORF">C5Y83_17630</name>
</gene>
<feature type="transmembrane region" description="Helical" evidence="1">
    <location>
        <begin position="116"/>
        <end position="143"/>
    </location>
</feature>
<reference evidence="2 3" key="1">
    <citation type="submission" date="2018-02" db="EMBL/GenBank/DDBJ databases">
        <title>Comparative genomes isolates from brazilian mangrove.</title>
        <authorList>
            <person name="Araujo J.E."/>
            <person name="Taketani R.G."/>
            <person name="Silva M.C.P."/>
            <person name="Loureco M.V."/>
            <person name="Andreote F.D."/>
        </authorList>
    </citation>
    <scope>NUCLEOTIDE SEQUENCE [LARGE SCALE GENOMIC DNA]</scope>
    <source>
        <strain evidence="2 3">Hex-1 MGV</strain>
    </source>
</reference>
<keyword evidence="1" id="KW-1133">Transmembrane helix</keyword>
<dbReference type="RefSeq" id="WP_105331078.1">
    <property type="nucleotide sequence ID" value="NZ_PUHY01000012.1"/>
</dbReference>